<accession>A0ABU3DYF7</accession>
<proteinExistence type="predicted"/>
<reference evidence="2 3" key="1">
    <citation type="submission" date="2023-09" db="EMBL/GenBank/DDBJ databases">
        <authorList>
            <person name="Rey-Velasco X."/>
        </authorList>
    </citation>
    <scope>NUCLEOTIDE SEQUENCE [LARGE SCALE GENOMIC DNA]</scope>
    <source>
        <strain evidence="2 3">F188</strain>
    </source>
</reference>
<keyword evidence="2" id="KW-0378">Hydrolase</keyword>
<organism evidence="2 3">
    <name type="scientific">Autumnicola patrickiae</name>
    <dbReference type="NCBI Taxonomy" id="3075591"/>
    <lineage>
        <taxon>Bacteria</taxon>
        <taxon>Pseudomonadati</taxon>
        <taxon>Bacteroidota</taxon>
        <taxon>Flavobacteriia</taxon>
        <taxon>Flavobacteriales</taxon>
        <taxon>Flavobacteriaceae</taxon>
        <taxon>Autumnicola</taxon>
    </lineage>
</organism>
<dbReference type="GO" id="GO:0004519">
    <property type="term" value="F:endonuclease activity"/>
    <property type="evidence" value="ECO:0007669"/>
    <property type="project" value="UniProtKB-KW"/>
</dbReference>
<dbReference type="Pfam" id="PF13395">
    <property type="entry name" value="HNH_4"/>
    <property type="match status" value="1"/>
</dbReference>
<dbReference type="Proteomes" id="UP001261624">
    <property type="component" value="Unassembled WGS sequence"/>
</dbReference>
<keyword evidence="2" id="KW-0255">Endonuclease</keyword>
<protein>
    <submittedName>
        <fullName evidence="2">HNH endonuclease domain-containing protein</fullName>
    </submittedName>
</protein>
<keyword evidence="2" id="KW-0540">Nuclease</keyword>
<evidence type="ECO:0000313" key="2">
    <source>
        <dbReference type="EMBL" id="MDT0688746.1"/>
    </source>
</evidence>
<name>A0ABU3DYF7_9FLAO</name>
<dbReference type="RefSeq" id="WP_311680890.1">
    <property type="nucleotide sequence ID" value="NZ_JAVRHM010000002.1"/>
</dbReference>
<gene>
    <name evidence="2" type="ORF">RM549_03065</name>
</gene>
<sequence>MVVLVWYPINYFKISFGKQDQLGKLVKKLKAIYSIPDDISEDQLRDFLEDRASEKELSRILNALTRYVPYRFIRPWFLELVGVIDGAINRRILELQESRMNRPPYQIKDELISFNSDWLNWIRSNLMLIEKFTLFELFRYVEKNNPNTPNISLKLFKPQQRKLTQATNLWKGFVDRNRTVRTVFEKKPVIKLDVVSIDHYIPWSYLTHDQLWNLHPTEKISNSSKGNKLPHSSYSSEFCLLQYQFVRYLISEEKEKYLLDYNNFLFISTRDLAIIPRELFQQKLREKMEIHLDTAQTMGFSPNWFLD</sequence>
<dbReference type="EMBL" id="JAVRHM010000002">
    <property type="protein sequence ID" value="MDT0688746.1"/>
    <property type="molecule type" value="Genomic_DNA"/>
</dbReference>
<evidence type="ECO:0000313" key="3">
    <source>
        <dbReference type="Proteomes" id="UP001261624"/>
    </source>
</evidence>
<comment type="caution">
    <text evidence="2">The sequence shown here is derived from an EMBL/GenBank/DDBJ whole genome shotgun (WGS) entry which is preliminary data.</text>
</comment>
<feature type="domain" description="HNH nuclease" evidence="1">
    <location>
        <begin position="193"/>
        <end position="231"/>
    </location>
</feature>
<keyword evidence="3" id="KW-1185">Reference proteome</keyword>
<evidence type="ECO:0000259" key="1">
    <source>
        <dbReference type="Pfam" id="PF13395"/>
    </source>
</evidence>
<dbReference type="InterPro" id="IPR003615">
    <property type="entry name" value="HNH_nuc"/>
</dbReference>